<evidence type="ECO:0000313" key="3">
    <source>
        <dbReference type="Proteomes" id="UP000253782"/>
    </source>
</evidence>
<feature type="domain" description="HTH cro/C1-type" evidence="1">
    <location>
        <begin position="30"/>
        <end position="70"/>
    </location>
</feature>
<reference evidence="2 3" key="1">
    <citation type="submission" date="2018-07" db="EMBL/GenBank/DDBJ databases">
        <title>Dyella tabacisoli L4-6T, whole genome shotgun sequence.</title>
        <authorList>
            <person name="Zhou X.-K."/>
            <person name="Li W.-J."/>
            <person name="Duan Y.-Q."/>
        </authorList>
    </citation>
    <scope>NUCLEOTIDE SEQUENCE [LARGE SCALE GENOMIC DNA]</scope>
    <source>
        <strain evidence="2 3">L4-6</strain>
    </source>
</reference>
<dbReference type="InterPro" id="IPR010982">
    <property type="entry name" value="Lambda_DNA-bd_dom_sf"/>
</dbReference>
<protein>
    <submittedName>
        <fullName evidence="2">DNA-binding protein</fullName>
    </submittedName>
</protein>
<dbReference type="SUPFAM" id="SSF47413">
    <property type="entry name" value="lambda repressor-like DNA-binding domains"/>
    <property type="match status" value="1"/>
</dbReference>
<evidence type="ECO:0000259" key="1">
    <source>
        <dbReference type="PROSITE" id="PS50943"/>
    </source>
</evidence>
<dbReference type="Proteomes" id="UP000253782">
    <property type="component" value="Unassembled WGS sequence"/>
</dbReference>
<dbReference type="GO" id="GO:0003677">
    <property type="term" value="F:DNA binding"/>
    <property type="evidence" value="ECO:0007669"/>
    <property type="project" value="UniProtKB-KW"/>
</dbReference>
<dbReference type="PROSITE" id="PS50943">
    <property type="entry name" value="HTH_CROC1"/>
    <property type="match status" value="1"/>
</dbReference>
<gene>
    <name evidence="2" type="ORF">DVJ77_05135</name>
</gene>
<dbReference type="Gene3D" id="1.10.260.40">
    <property type="entry name" value="lambda repressor-like DNA-binding domains"/>
    <property type="match status" value="1"/>
</dbReference>
<dbReference type="EMBL" id="QQAH01000003">
    <property type="protein sequence ID" value="RDD82899.1"/>
    <property type="molecule type" value="Genomic_DNA"/>
</dbReference>
<dbReference type="AlphaFoldDB" id="A0A369UX45"/>
<dbReference type="OrthoDB" id="9772064at2"/>
<proteinExistence type="predicted"/>
<organism evidence="2 3">
    <name type="scientific">Dyella tabacisoli</name>
    <dbReference type="NCBI Taxonomy" id="2282381"/>
    <lineage>
        <taxon>Bacteria</taxon>
        <taxon>Pseudomonadati</taxon>
        <taxon>Pseudomonadota</taxon>
        <taxon>Gammaproteobacteria</taxon>
        <taxon>Lysobacterales</taxon>
        <taxon>Rhodanobacteraceae</taxon>
        <taxon>Dyella</taxon>
    </lineage>
</organism>
<dbReference type="InterPro" id="IPR001387">
    <property type="entry name" value="Cro/C1-type_HTH"/>
</dbReference>
<name>A0A369UX45_9GAMM</name>
<sequence length="126" mass="14087">MASSQHEFSQRLHISLDLAGVGKRGRTGHVAARFDVSDETARKWLGGLCLPTLSRMLDLAHRLGVSFEWLATGRGTPTEYGKVQDVAALYHIESREQSRLIGLIGNLPREQRKAMLLLLEHLAERD</sequence>
<dbReference type="RefSeq" id="WP_114844411.1">
    <property type="nucleotide sequence ID" value="NZ_JBHSPE010000001.1"/>
</dbReference>
<keyword evidence="2" id="KW-0238">DNA-binding</keyword>
<keyword evidence="3" id="KW-1185">Reference proteome</keyword>
<evidence type="ECO:0000313" key="2">
    <source>
        <dbReference type="EMBL" id="RDD82899.1"/>
    </source>
</evidence>
<accession>A0A369UX45</accession>
<comment type="caution">
    <text evidence="2">The sequence shown here is derived from an EMBL/GenBank/DDBJ whole genome shotgun (WGS) entry which is preliminary data.</text>
</comment>